<gene>
    <name evidence="1" type="ORF">HUN41_00263</name>
</gene>
<sequence>MSDQFKYPFVDEYGYYWYDMSGFAGELGPCFICNRLVDRIDIDYHGNFCNSDDCNQFIEDDLNRLNSASED</sequence>
<protein>
    <submittedName>
        <fullName evidence="1">Monoamine oxidase</fullName>
    </submittedName>
</protein>
<dbReference type="Proteomes" id="UP000515922">
    <property type="component" value="Segment"/>
</dbReference>
<organism evidence="1 2">
    <name type="scientific">Streptomyces phage Coruscant</name>
    <dbReference type="NCBI Taxonomy" id="2739834"/>
    <lineage>
        <taxon>Viruses</taxon>
        <taxon>Duplodnaviria</taxon>
        <taxon>Heunggongvirae</taxon>
        <taxon>Uroviricota</taxon>
        <taxon>Caudoviricetes</taxon>
        <taxon>Stanwilliamsviridae</taxon>
        <taxon>Boydwoodruffvirinae</taxon>
        <taxon>Coruscantvirus</taxon>
        <taxon>Coruscantvirus coruscant</taxon>
    </lineage>
</organism>
<name>A0A7G4AWG1_9CAUD</name>
<dbReference type="EMBL" id="MT711976">
    <property type="protein sequence ID" value="QMP84351.1"/>
    <property type="molecule type" value="Genomic_DNA"/>
</dbReference>
<evidence type="ECO:0000313" key="2">
    <source>
        <dbReference type="Proteomes" id="UP000515922"/>
    </source>
</evidence>
<reference evidence="1 2" key="1">
    <citation type="submission" date="2020-07" db="EMBL/GenBank/DDBJ databases">
        <title>Streptomyces phage Genome sequencing and assembly.</title>
        <authorList>
            <person name="Sharma V."/>
            <person name="Hardy A."/>
            <person name="Frunzke J."/>
        </authorList>
    </citation>
    <scope>NUCLEOTIDE SEQUENCE [LARGE SCALE GENOMIC DNA]</scope>
</reference>
<evidence type="ECO:0000313" key="1">
    <source>
        <dbReference type="EMBL" id="QMP84351.1"/>
    </source>
</evidence>
<accession>A0A7G4AWG1</accession>
<proteinExistence type="predicted"/>
<keyword evidence="2" id="KW-1185">Reference proteome</keyword>